<evidence type="ECO:0000256" key="1">
    <source>
        <dbReference type="ARBA" id="ARBA00022448"/>
    </source>
</evidence>
<dbReference type="InterPro" id="IPR050845">
    <property type="entry name" value="Cu-binding_ET"/>
</dbReference>
<evidence type="ECO:0000313" key="6">
    <source>
        <dbReference type="EMBL" id="MFD2591729.1"/>
    </source>
</evidence>
<evidence type="ECO:0000259" key="5">
    <source>
        <dbReference type="Pfam" id="PF00127"/>
    </source>
</evidence>
<evidence type="ECO:0000313" key="7">
    <source>
        <dbReference type="Proteomes" id="UP001597459"/>
    </source>
</evidence>
<name>A0ABW5NC39_9FLAO</name>
<dbReference type="InterPro" id="IPR028871">
    <property type="entry name" value="BlueCu_1_BS"/>
</dbReference>
<dbReference type="SUPFAM" id="SSF49503">
    <property type="entry name" value="Cupredoxins"/>
    <property type="match status" value="1"/>
</dbReference>
<protein>
    <submittedName>
        <fullName evidence="6">Azurin</fullName>
    </submittedName>
</protein>
<dbReference type="Proteomes" id="UP001597459">
    <property type="component" value="Unassembled WGS sequence"/>
</dbReference>
<sequence>MKKVIFIAGTIIALLGCNSNQKEKPERITIQSKNKTEASSNDLVSNTIILSSNDQMQFDKKILRVKKGEKITLTLQHTGTMSKNVMGHNFVLLQQGTDIIQFARKAMKAKDTEYIPEGDDVIAYTKLIGGGEKVTITFDAPAPGTYDYICSFPAHYTLMKGKLIVE</sequence>
<evidence type="ECO:0000256" key="2">
    <source>
        <dbReference type="ARBA" id="ARBA00022723"/>
    </source>
</evidence>
<dbReference type="EMBL" id="JBHULX010000022">
    <property type="protein sequence ID" value="MFD2591729.1"/>
    <property type="molecule type" value="Genomic_DNA"/>
</dbReference>
<dbReference type="PROSITE" id="PS51257">
    <property type="entry name" value="PROKAR_LIPOPROTEIN"/>
    <property type="match status" value="1"/>
</dbReference>
<keyword evidence="4" id="KW-0186">Copper</keyword>
<dbReference type="InterPro" id="IPR014068">
    <property type="entry name" value="Azurin"/>
</dbReference>
<accession>A0ABW5NC39</accession>
<keyword evidence="7" id="KW-1185">Reference proteome</keyword>
<dbReference type="InterPro" id="IPR008972">
    <property type="entry name" value="Cupredoxin"/>
</dbReference>
<dbReference type="Gene3D" id="2.60.40.420">
    <property type="entry name" value="Cupredoxins - blue copper proteins"/>
    <property type="match status" value="1"/>
</dbReference>
<comment type="caution">
    <text evidence="6">The sequence shown here is derived from an EMBL/GenBank/DDBJ whole genome shotgun (WGS) entry which is preliminary data.</text>
</comment>
<dbReference type="PANTHER" id="PTHR38439:SF2">
    <property type="entry name" value="OUTER MEMBRANE PROTEIN H.8"/>
    <property type="match status" value="1"/>
</dbReference>
<dbReference type="Pfam" id="PF00127">
    <property type="entry name" value="Copper-bind"/>
    <property type="match status" value="1"/>
</dbReference>
<keyword evidence="1" id="KW-0813">Transport</keyword>
<dbReference type="PROSITE" id="PS00196">
    <property type="entry name" value="COPPER_BLUE"/>
    <property type="match status" value="1"/>
</dbReference>
<organism evidence="6 7">
    <name type="scientific">Aquimarina hainanensis</name>
    <dbReference type="NCBI Taxonomy" id="1578017"/>
    <lineage>
        <taxon>Bacteria</taxon>
        <taxon>Pseudomonadati</taxon>
        <taxon>Bacteroidota</taxon>
        <taxon>Flavobacteriia</taxon>
        <taxon>Flavobacteriales</taxon>
        <taxon>Flavobacteriaceae</taxon>
        <taxon>Aquimarina</taxon>
    </lineage>
</organism>
<dbReference type="InterPro" id="IPR000923">
    <property type="entry name" value="BlueCu_1"/>
</dbReference>
<feature type="domain" description="Blue (type 1) copper" evidence="5">
    <location>
        <begin position="52"/>
        <end position="166"/>
    </location>
</feature>
<keyword evidence="3" id="KW-0249">Electron transport</keyword>
<evidence type="ECO:0000256" key="4">
    <source>
        <dbReference type="ARBA" id="ARBA00023008"/>
    </source>
</evidence>
<dbReference type="PANTHER" id="PTHR38439">
    <property type="entry name" value="AURACYANIN-B"/>
    <property type="match status" value="1"/>
</dbReference>
<evidence type="ECO:0000256" key="3">
    <source>
        <dbReference type="ARBA" id="ARBA00022982"/>
    </source>
</evidence>
<dbReference type="NCBIfam" id="TIGR02695">
    <property type="entry name" value="azurin"/>
    <property type="match status" value="1"/>
</dbReference>
<dbReference type="RefSeq" id="WP_378253433.1">
    <property type="nucleotide sequence ID" value="NZ_JBHSJV010000001.1"/>
</dbReference>
<reference evidence="7" key="1">
    <citation type="journal article" date="2019" name="Int. J. Syst. Evol. Microbiol.">
        <title>The Global Catalogue of Microorganisms (GCM) 10K type strain sequencing project: providing services to taxonomists for standard genome sequencing and annotation.</title>
        <authorList>
            <consortium name="The Broad Institute Genomics Platform"/>
            <consortium name="The Broad Institute Genome Sequencing Center for Infectious Disease"/>
            <person name="Wu L."/>
            <person name="Ma J."/>
        </authorList>
    </citation>
    <scope>NUCLEOTIDE SEQUENCE [LARGE SCALE GENOMIC DNA]</scope>
    <source>
        <strain evidence="7">KCTC 42423</strain>
    </source>
</reference>
<keyword evidence="2" id="KW-0479">Metal-binding</keyword>
<proteinExistence type="predicted"/>
<gene>
    <name evidence="6" type="primary">azu</name>
    <name evidence="6" type="ORF">ACFSTE_12895</name>
</gene>
<dbReference type="CDD" id="cd13922">
    <property type="entry name" value="Azurin"/>
    <property type="match status" value="1"/>
</dbReference>